<dbReference type="OMA" id="GHTPARN"/>
<dbReference type="RefSeq" id="NP_001151674.2">
    <property type="nucleotide sequence ID" value="NM_001158202.2"/>
</dbReference>
<proteinExistence type="predicted"/>
<dbReference type="STRING" id="4577.A0A1D6NHL5"/>
<dbReference type="Proteomes" id="UP000007305">
    <property type="component" value="Chromosome 3"/>
</dbReference>
<dbReference type="EMBL" id="CM007649">
    <property type="protein sequence ID" value="ONM39872.1"/>
    <property type="molecule type" value="Genomic_DNA"/>
</dbReference>
<organism evidence="2">
    <name type="scientific">Zea mays</name>
    <name type="common">Maize</name>
    <dbReference type="NCBI Taxonomy" id="4577"/>
    <lineage>
        <taxon>Eukaryota</taxon>
        <taxon>Viridiplantae</taxon>
        <taxon>Streptophyta</taxon>
        <taxon>Embryophyta</taxon>
        <taxon>Tracheophyta</taxon>
        <taxon>Spermatophyta</taxon>
        <taxon>Magnoliopsida</taxon>
        <taxon>Liliopsida</taxon>
        <taxon>Poales</taxon>
        <taxon>Poaceae</taxon>
        <taxon>PACMAD clade</taxon>
        <taxon>Panicoideae</taxon>
        <taxon>Andropogonodae</taxon>
        <taxon>Andropogoneae</taxon>
        <taxon>Tripsacinae</taxon>
        <taxon>Zea</taxon>
    </lineage>
</organism>
<dbReference type="AlphaFoldDB" id="A0A1D6NHL5"/>
<feature type="compositionally biased region" description="Basic and acidic residues" evidence="1">
    <location>
        <begin position="95"/>
        <end position="107"/>
    </location>
</feature>
<evidence type="ECO:0000256" key="1">
    <source>
        <dbReference type="SAM" id="MobiDB-lite"/>
    </source>
</evidence>
<reference evidence="2 4" key="1">
    <citation type="submission" date="2015-12" db="EMBL/GenBank/DDBJ databases">
        <title>Update maize B73 reference genome by single molecule sequencing technologies.</title>
        <authorList>
            <consortium name="Maize Genome Sequencing Project"/>
            <person name="Ware D."/>
        </authorList>
    </citation>
    <scope>NUCLEOTIDE SEQUENCE [LARGE SCALE GENOMIC DNA]</scope>
    <source>
        <strain evidence="4">cv. B73</strain>
        <tissue evidence="2">Seedling</tissue>
    </source>
</reference>
<evidence type="ECO:0000313" key="3">
    <source>
        <dbReference type="EnsemblPlants" id="Zm00001eb158650_P001"/>
    </source>
</evidence>
<reference evidence="3" key="3">
    <citation type="submission" date="2021-05" db="UniProtKB">
        <authorList>
            <consortium name="EnsemblPlants"/>
        </authorList>
    </citation>
    <scope>IDENTIFICATION</scope>
    <source>
        <strain evidence="3">cv. B73</strain>
    </source>
</reference>
<reference evidence="3" key="2">
    <citation type="submission" date="2019-07" db="EMBL/GenBank/DDBJ databases">
        <authorList>
            <person name="Seetharam A."/>
            <person name="Woodhouse M."/>
            <person name="Cannon E."/>
        </authorList>
    </citation>
    <scope>NUCLEOTIDE SEQUENCE [LARGE SCALE GENOMIC DNA]</scope>
    <source>
        <strain evidence="3">cv. B73</strain>
    </source>
</reference>
<dbReference type="FunCoup" id="A0A1D6NHL5">
    <property type="interactions" value="7"/>
</dbReference>
<dbReference type="PaxDb" id="4577-GRMZM2G067583_P01"/>
<dbReference type="IntAct" id="A0A1D6NHL5">
    <property type="interactions" value="1"/>
</dbReference>
<dbReference type="ExpressionAtlas" id="A0A1D6NHL5">
    <property type="expression patterns" value="baseline and differential"/>
</dbReference>
<gene>
    <name evidence="3" type="primary">LOC100285309</name>
    <name evidence="2" type="ORF">ZEAMMB73_Zm00001d044079</name>
</gene>
<evidence type="ECO:0000313" key="2">
    <source>
        <dbReference type="EMBL" id="ONM39872.1"/>
    </source>
</evidence>
<name>A0A1D6NHL5_MAIZE</name>
<feature type="region of interest" description="Disordered" evidence="1">
    <location>
        <begin position="95"/>
        <end position="122"/>
    </location>
</feature>
<sequence>MMAVSLQLRPIPRLPPSRNRCAGTSPRMAALSCRYNQPTNVQGRTRLTSHITRRDALSFMSSGVLAAFVLVVASPAEARPSRLENKRKALEKLEKLREKALGPKEKSGATGNGKEMPPPANLLIPPAAVEAFL</sequence>
<dbReference type="Gramene" id="Zm00001eb158650_T001">
    <property type="protein sequence ID" value="Zm00001eb158650_P001"/>
    <property type="gene ID" value="Zm00001eb158650"/>
</dbReference>
<dbReference type="EnsemblPlants" id="Zm00001eb158650_T001">
    <property type="protein sequence ID" value="Zm00001eb158650_P001"/>
    <property type="gene ID" value="Zm00001eb158650"/>
</dbReference>
<keyword evidence="4" id="KW-1185">Reference proteome</keyword>
<evidence type="ECO:0000313" key="4">
    <source>
        <dbReference type="Proteomes" id="UP000007305"/>
    </source>
</evidence>
<dbReference type="eggNOG" id="ENOG502SFAW">
    <property type="taxonomic scope" value="Eukaryota"/>
</dbReference>
<accession>A0A1D6NHL5</accession>
<protein>
    <submittedName>
        <fullName evidence="2">Tat pathway signal sequence family protein</fullName>
    </submittedName>
</protein>
<dbReference type="KEGG" id="zma:100285309"/>
<dbReference type="GeneID" id="100285309"/>